<protein>
    <submittedName>
        <fullName evidence="1">Uncharacterized protein</fullName>
    </submittedName>
</protein>
<name>A0A433RRE2_9BACL</name>
<sequence>MMKKKRIQHINYKRFKLKTDCIAAQECEVCHEYFVVEDKDIRECCPSCGGALENFTEHKGTECIQCNQLFEAYEPIYVHKENRRLCIGCYELLEKRYLSFKRGKVDEQS</sequence>
<evidence type="ECO:0000313" key="2">
    <source>
        <dbReference type="Proteomes" id="UP000288623"/>
    </source>
</evidence>
<comment type="caution">
    <text evidence="1">The sequence shown here is derived from an EMBL/GenBank/DDBJ whole genome shotgun (WGS) entry which is preliminary data.</text>
</comment>
<dbReference type="Proteomes" id="UP000288623">
    <property type="component" value="Unassembled WGS sequence"/>
</dbReference>
<gene>
    <name evidence="1" type="ORF">QI30_14735</name>
</gene>
<dbReference type="RefSeq" id="WP_126991379.1">
    <property type="nucleotide sequence ID" value="NZ_JTFC01000038.1"/>
</dbReference>
<organism evidence="1 2">
    <name type="scientific">Candidatus Kurthia intestinigallinarum</name>
    <dbReference type="NCBI Taxonomy" id="1562256"/>
    <lineage>
        <taxon>Bacteria</taxon>
        <taxon>Bacillati</taxon>
        <taxon>Bacillota</taxon>
        <taxon>Bacilli</taxon>
        <taxon>Bacillales</taxon>
        <taxon>Caryophanaceae</taxon>
        <taxon>Kurthia</taxon>
    </lineage>
</organism>
<keyword evidence="2" id="KW-1185">Reference proteome</keyword>
<reference evidence="1 2" key="1">
    <citation type="submission" date="2014-11" db="EMBL/GenBank/DDBJ databases">
        <title>Genome sequence and analysis of novel Kurthia sp.</title>
        <authorList>
            <person name="Lawson J.N."/>
            <person name="Gonzalez J.E."/>
            <person name="Rinauldi L."/>
            <person name="Xuan Z."/>
            <person name="Firman A."/>
            <person name="Shaddox L."/>
            <person name="Trudeau A."/>
            <person name="Shah S."/>
            <person name="Reiman D."/>
        </authorList>
    </citation>
    <scope>NUCLEOTIDE SEQUENCE [LARGE SCALE GENOMIC DNA]</scope>
    <source>
        <strain evidence="1 2">3B1D</strain>
    </source>
</reference>
<accession>A0A433RRE2</accession>
<proteinExistence type="predicted"/>
<dbReference type="EMBL" id="JTFC01000038">
    <property type="protein sequence ID" value="RUS53684.1"/>
    <property type="molecule type" value="Genomic_DNA"/>
</dbReference>
<evidence type="ECO:0000313" key="1">
    <source>
        <dbReference type="EMBL" id="RUS53684.1"/>
    </source>
</evidence>
<dbReference type="OrthoDB" id="9758182at2"/>
<dbReference type="AlphaFoldDB" id="A0A433RRE2"/>